<feature type="compositionally biased region" description="Polar residues" evidence="1">
    <location>
        <begin position="299"/>
        <end position="314"/>
    </location>
</feature>
<sequence length="540" mass="59401">MSVCTNRSKANRPCDEEIPCTPCILHKLCEFSGSLYAGPPSQLSLGQESRQSTSPPARKGYLGSMSLGRPDAMRNSWTVPVTVPNACNDTPFIQEKSQKLQSDAIRTATGSNGKYNRSDCDEGKRKVAAYEVRICQILFDKYGNAVESLPEPVHGFNISLPQSKQKKAAHDLRIRQIFFDVDRYGNAVEVDQYGNAVEIDRYGNAVEADWYGNAVEAERYGNLVEGMTKLVPGPVRSDHSSKISEPSRNSFVASTMPMEQGRLVSESPHEHRMRCTATPARQTVTPPPKTTATLDKASYENNHNRGQSGTTPLPQHQIADLAGPSDFIDSPLGESWLSIPSAAPHIPLSSTVSVNPIQTDSYTPLSQDKVAIPDEVRDQNSGQPSTTTPHSHLPIATQAGPRNPADAYSRGVLERENDNGVFHQKIDLAKQYWIGLDRFYAFSAYPLGDASVLVKLVTWFAVNAVTARGGPDRVTREGKWGDVLEDVARVLGPTGPNSMTPENLKEFYMRRVSRYEESRSVGKGVNATRNDGFTRAVNRY</sequence>
<accession>M3D8I9</accession>
<proteinExistence type="predicted"/>
<dbReference type="EMBL" id="KB456262">
    <property type="protein sequence ID" value="EMF14209.1"/>
    <property type="molecule type" value="Genomic_DNA"/>
</dbReference>
<dbReference type="SUPFAM" id="SSF46774">
    <property type="entry name" value="ARID-like"/>
    <property type="match status" value="1"/>
</dbReference>
<dbReference type="Gene3D" id="1.10.150.60">
    <property type="entry name" value="ARID DNA-binding domain"/>
    <property type="match status" value="1"/>
</dbReference>
<dbReference type="CDD" id="cd16100">
    <property type="entry name" value="ARID"/>
    <property type="match status" value="1"/>
</dbReference>
<dbReference type="GO" id="GO:0003677">
    <property type="term" value="F:DNA binding"/>
    <property type="evidence" value="ECO:0007669"/>
    <property type="project" value="InterPro"/>
</dbReference>
<evidence type="ECO:0000313" key="3">
    <source>
        <dbReference type="Proteomes" id="UP000016931"/>
    </source>
</evidence>
<dbReference type="AlphaFoldDB" id="M3D8I9"/>
<dbReference type="HOGENOM" id="CLU_504494_0_0_1"/>
<organism evidence="2 3">
    <name type="scientific">Sphaerulina musiva (strain SO2202)</name>
    <name type="common">Poplar stem canker fungus</name>
    <name type="synonym">Septoria musiva</name>
    <dbReference type="NCBI Taxonomy" id="692275"/>
    <lineage>
        <taxon>Eukaryota</taxon>
        <taxon>Fungi</taxon>
        <taxon>Dikarya</taxon>
        <taxon>Ascomycota</taxon>
        <taxon>Pezizomycotina</taxon>
        <taxon>Dothideomycetes</taxon>
        <taxon>Dothideomycetidae</taxon>
        <taxon>Mycosphaerellales</taxon>
        <taxon>Mycosphaerellaceae</taxon>
        <taxon>Sphaerulina</taxon>
    </lineage>
</organism>
<feature type="region of interest" description="Disordered" evidence="1">
    <location>
        <begin position="376"/>
        <end position="407"/>
    </location>
</feature>
<name>M3D8I9_SPHMS</name>
<dbReference type="GeneID" id="27901780"/>
<keyword evidence="3" id="KW-1185">Reference proteome</keyword>
<feature type="compositionally biased region" description="Polar residues" evidence="1">
    <location>
        <begin position="379"/>
        <end position="390"/>
    </location>
</feature>
<dbReference type="RefSeq" id="XP_016762330.1">
    <property type="nucleotide sequence ID" value="XM_016904643.1"/>
</dbReference>
<feature type="region of interest" description="Disordered" evidence="1">
    <location>
        <begin position="40"/>
        <end position="63"/>
    </location>
</feature>
<feature type="region of interest" description="Disordered" evidence="1">
    <location>
        <begin position="299"/>
        <end position="326"/>
    </location>
</feature>
<evidence type="ECO:0000256" key="1">
    <source>
        <dbReference type="SAM" id="MobiDB-lite"/>
    </source>
</evidence>
<dbReference type="OrthoDB" id="1166395at2759"/>
<evidence type="ECO:0000313" key="2">
    <source>
        <dbReference type="EMBL" id="EMF14209.1"/>
    </source>
</evidence>
<dbReference type="Proteomes" id="UP000016931">
    <property type="component" value="Unassembled WGS sequence"/>
</dbReference>
<protein>
    <recommendedName>
        <fullName evidence="4">ARID domain-containing protein</fullName>
    </recommendedName>
</protein>
<reference evidence="2 3" key="1">
    <citation type="journal article" date="2012" name="PLoS Pathog.">
        <title>Diverse lifestyles and strategies of plant pathogenesis encoded in the genomes of eighteen Dothideomycetes fungi.</title>
        <authorList>
            <person name="Ohm R.A."/>
            <person name="Feau N."/>
            <person name="Henrissat B."/>
            <person name="Schoch C.L."/>
            <person name="Horwitz B.A."/>
            <person name="Barry K.W."/>
            <person name="Condon B.J."/>
            <person name="Copeland A.C."/>
            <person name="Dhillon B."/>
            <person name="Glaser F."/>
            <person name="Hesse C.N."/>
            <person name="Kosti I."/>
            <person name="LaButti K."/>
            <person name="Lindquist E.A."/>
            <person name="Lucas S."/>
            <person name="Salamov A.A."/>
            <person name="Bradshaw R.E."/>
            <person name="Ciuffetti L."/>
            <person name="Hamelin R.C."/>
            <person name="Kema G.H.J."/>
            <person name="Lawrence C."/>
            <person name="Scott J.A."/>
            <person name="Spatafora J.W."/>
            <person name="Turgeon B.G."/>
            <person name="de Wit P.J.G.M."/>
            <person name="Zhong S."/>
            <person name="Goodwin S.B."/>
            <person name="Grigoriev I.V."/>
        </authorList>
    </citation>
    <scope>NUCLEOTIDE SEQUENCE [LARGE SCALE GENOMIC DNA]</scope>
    <source>
        <strain evidence="2 3">SO2202</strain>
    </source>
</reference>
<feature type="compositionally biased region" description="Polar residues" evidence="1">
    <location>
        <begin position="41"/>
        <end position="55"/>
    </location>
</feature>
<dbReference type="InterPro" id="IPR036431">
    <property type="entry name" value="ARID_dom_sf"/>
</dbReference>
<gene>
    <name evidence="2" type="ORF">SEPMUDRAFT_148004</name>
</gene>
<evidence type="ECO:0008006" key="4">
    <source>
        <dbReference type="Google" id="ProtNLM"/>
    </source>
</evidence>